<sequence length="86" mass="9795">MSSETNTHDDEHMHEEHIHEESDDHELTECPACGRPIRGADDLERGEEVPELTRVDSRKVMVGRQPNDLWMCKGCGATLGVRRRKA</sequence>
<name>A0A643K0Q3_9EURY</name>
<feature type="compositionally biased region" description="Basic and acidic residues" evidence="1">
    <location>
        <begin position="1"/>
        <end position="28"/>
    </location>
</feature>
<proteinExistence type="predicted"/>
<accession>A0A643K0Q3</accession>
<dbReference type="EMBL" id="VZUS01000001">
    <property type="protein sequence ID" value="KAB1188342.1"/>
    <property type="molecule type" value="Genomic_DNA"/>
</dbReference>
<evidence type="ECO:0000256" key="1">
    <source>
        <dbReference type="SAM" id="MobiDB-lite"/>
    </source>
</evidence>
<reference evidence="2" key="1">
    <citation type="submission" date="2019-09" db="EMBL/GenBank/DDBJ databases">
        <title>Genomic analysis of Haloferax sp. CBA1149.</title>
        <authorList>
            <person name="Roh S.W."/>
        </authorList>
    </citation>
    <scope>NUCLEOTIDE SEQUENCE</scope>
    <source>
        <strain evidence="2">CBA1149</strain>
    </source>
</reference>
<dbReference type="RefSeq" id="WP_151137890.1">
    <property type="nucleotide sequence ID" value="NZ_VZUS01000001.1"/>
</dbReference>
<gene>
    <name evidence="2" type="ORF">Hfx1149_10005</name>
</gene>
<evidence type="ECO:0008006" key="3">
    <source>
        <dbReference type="Google" id="ProtNLM"/>
    </source>
</evidence>
<feature type="region of interest" description="Disordered" evidence="1">
    <location>
        <begin position="1"/>
        <end position="51"/>
    </location>
</feature>
<comment type="caution">
    <text evidence="2">The sequence shown here is derived from an EMBL/GenBank/DDBJ whole genome shotgun (WGS) entry which is preliminary data.</text>
</comment>
<feature type="compositionally biased region" description="Basic and acidic residues" evidence="1">
    <location>
        <begin position="38"/>
        <end position="51"/>
    </location>
</feature>
<protein>
    <recommendedName>
        <fullName evidence="3">Small CPxCG-related zinc finger protein</fullName>
    </recommendedName>
</protein>
<dbReference type="AlphaFoldDB" id="A0A643K0Q3"/>
<evidence type="ECO:0000313" key="2">
    <source>
        <dbReference type="EMBL" id="KAB1188342.1"/>
    </source>
</evidence>
<organism evidence="2">
    <name type="scientific">Haloferax sp. CBA1149</name>
    <dbReference type="NCBI Taxonomy" id="2650753"/>
    <lineage>
        <taxon>Archaea</taxon>
        <taxon>Methanobacteriati</taxon>
        <taxon>Methanobacteriota</taxon>
        <taxon>Stenosarchaea group</taxon>
        <taxon>Halobacteria</taxon>
        <taxon>Halobacteriales</taxon>
        <taxon>Haloferacaceae</taxon>
        <taxon>Haloferax</taxon>
    </lineage>
</organism>